<dbReference type="InterPro" id="IPR011013">
    <property type="entry name" value="Gal_mutarotase_sf_dom"/>
</dbReference>
<evidence type="ECO:0000313" key="9">
    <source>
        <dbReference type="EMBL" id="PJZ69238.1"/>
    </source>
</evidence>
<dbReference type="InterPro" id="IPR013783">
    <property type="entry name" value="Ig-like_fold"/>
</dbReference>
<organism evidence="10 12">
    <name type="scientific">Leptospira perolatii</name>
    <dbReference type="NCBI Taxonomy" id="2023191"/>
    <lineage>
        <taxon>Bacteria</taxon>
        <taxon>Pseudomonadati</taxon>
        <taxon>Spirochaetota</taxon>
        <taxon>Spirochaetia</taxon>
        <taxon>Leptospirales</taxon>
        <taxon>Leptospiraceae</taxon>
        <taxon>Leptospira</taxon>
    </lineage>
</organism>
<keyword evidence="6" id="KW-0574">Periplasm</keyword>
<dbReference type="GO" id="GO:0030288">
    <property type="term" value="C:outer membrane-bounded periplasmic space"/>
    <property type="evidence" value="ECO:0007669"/>
    <property type="project" value="TreeGrafter"/>
</dbReference>
<evidence type="ECO:0000256" key="2">
    <source>
        <dbReference type="ARBA" id="ARBA00005001"/>
    </source>
</evidence>
<dbReference type="RefSeq" id="WP_100714291.1">
    <property type="nucleotide sequence ID" value="NZ_NPDY01000011.1"/>
</dbReference>
<evidence type="ECO:0000313" key="10">
    <source>
        <dbReference type="EMBL" id="PJZ72380.1"/>
    </source>
</evidence>
<dbReference type="PANTHER" id="PTHR30504">
    <property type="entry name" value="GLUCANS BIOSYNTHESIS PROTEIN"/>
    <property type="match status" value="1"/>
</dbReference>
<keyword evidence="5 7" id="KW-0732">Signal</keyword>
<feature type="signal peptide" evidence="7">
    <location>
        <begin position="1"/>
        <end position="20"/>
    </location>
</feature>
<dbReference type="InterPro" id="IPR014756">
    <property type="entry name" value="Ig_E-set"/>
</dbReference>
<dbReference type="Gene3D" id="2.70.98.10">
    <property type="match status" value="1"/>
</dbReference>
<dbReference type="AlphaFoldDB" id="A0A2M9ZK11"/>
<comment type="similarity">
    <text evidence="3">Belongs to the OpgD/OpgG family.</text>
</comment>
<dbReference type="InterPro" id="IPR007444">
    <property type="entry name" value="Glucan_biosyn_MdoG_C"/>
</dbReference>
<protein>
    <recommendedName>
        <fullName evidence="4">Glucans biosynthesis protein G</fullName>
    </recommendedName>
</protein>
<evidence type="ECO:0000313" key="12">
    <source>
        <dbReference type="Proteomes" id="UP000231990"/>
    </source>
</evidence>
<dbReference type="FunFam" id="2.70.98.10:FF:000001">
    <property type="entry name" value="Glucans biosynthesis protein G"/>
    <property type="match status" value="1"/>
</dbReference>
<accession>A0A2M9ZK11</accession>
<dbReference type="Pfam" id="PF04349">
    <property type="entry name" value="MdoG"/>
    <property type="match status" value="1"/>
</dbReference>
<feature type="domain" description="Glucan biosynthesis periplasmic MdoG C-terminal" evidence="8">
    <location>
        <begin position="56"/>
        <end position="529"/>
    </location>
</feature>
<dbReference type="OrthoDB" id="335750at2"/>
<dbReference type="Proteomes" id="UP000231962">
    <property type="component" value="Unassembled WGS sequence"/>
</dbReference>
<evidence type="ECO:0000256" key="3">
    <source>
        <dbReference type="ARBA" id="ARBA00009284"/>
    </source>
</evidence>
<evidence type="ECO:0000259" key="8">
    <source>
        <dbReference type="Pfam" id="PF04349"/>
    </source>
</evidence>
<reference evidence="11 12" key="1">
    <citation type="submission" date="2017-07" db="EMBL/GenBank/DDBJ databases">
        <title>Leptospira spp. isolated from tropical soils.</title>
        <authorList>
            <person name="Thibeaux R."/>
            <person name="Iraola G."/>
            <person name="Ferres I."/>
            <person name="Bierque E."/>
            <person name="Girault D."/>
            <person name="Soupe-Gilbert M.-E."/>
            <person name="Picardeau M."/>
            <person name="Goarant C."/>
        </authorList>
    </citation>
    <scope>NUCLEOTIDE SEQUENCE [LARGE SCALE GENOMIC DNA]</scope>
    <source>
        <strain evidence="10 12">FH1-B-B1</strain>
        <strain evidence="9 11">FH1-B-C1</strain>
    </source>
</reference>
<comment type="pathway">
    <text evidence="2">Glycan metabolism; osmoregulated periplasmic glucan (OPG) biosynthesis.</text>
</comment>
<dbReference type="GO" id="GO:0051274">
    <property type="term" value="P:beta-glucan biosynthetic process"/>
    <property type="evidence" value="ECO:0007669"/>
    <property type="project" value="TreeGrafter"/>
</dbReference>
<dbReference type="Proteomes" id="UP000231990">
    <property type="component" value="Unassembled WGS sequence"/>
</dbReference>
<sequence>MLRLHIVLAFFATALLFAVADRQQRKEIEESDFSHEDLVLQANGIAPSTLPPTFKFSFSNLKNKARFLAKQTYKPPKLSTTDFLQGLPWNKYKEIVFRPEKSVWKKEGNPFQIQFFHPGHLYNTNVRIFEVRGDFAREIVYDPSSFDLSRLKGVGELPPNLGYSGFKIHYPINTQEHTDEFAVFQGASYFRINSKKQWYGLSARGIAINTGMNYPEDFPSFREFYLVKPDRTDSTIFIYALLDGKTVTGAYEFEITPGKISSVKVNAEIILRTKVDKVGIAPLTSMFWYSETRGIPKGQAYPESHDSDGLLIHTGKDEWVWRPLDNPKRTAVHSFHDEGLKGFGLIQRDRDFQSYQDSEMKYHLRPSAWVEPEAGWGKGSVQLLQNPTIQDSDDNIGAFWVPENLPEPGSPFEFSYTVRWPDIDPLPESLAKVVATRIGESQGDPDLKVFHVDFKGDSLNSLDEFAYLQAKIQTGENAELVDYSVQKIEETGVWRLTFRVLTKNVLRPAELKAALAINQETISENWTFTLEPNY</sequence>
<dbReference type="Gene3D" id="2.60.40.10">
    <property type="entry name" value="Immunoglobulins"/>
    <property type="match status" value="1"/>
</dbReference>
<dbReference type="EMBL" id="NPDZ01000010">
    <property type="protein sequence ID" value="PJZ72380.1"/>
    <property type="molecule type" value="Genomic_DNA"/>
</dbReference>
<evidence type="ECO:0000313" key="11">
    <source>
        <dbReference type="Proteomes" id="UP000231962"/>
    </source>
</evidence>
<comment type="subcellular location">
    <subcellularLocation>
        <location evidence="1">Periplasm</location>
    </subcellularLocation>
</comment>
<keyword evidence="11" id="KW-1185">Reference proteome</keyword>
<dbReference type="GO" id="GO:0003824">
    <property type="term" value="F:catalytic activity"/>
    <property type="evidence" value="ECO:0007669"/>
    <property type="project" value="InterPro"/>
</dbReference>
<dbReference type="InterPro" id="IPR014718">
    <property type="entry name" value="GH-type_carb-bd"/>
</dbReference>
<feature type="chain" id="PRO_5014825604" description="Glucans biosynthesis protein G" evidence="7">
    <location>
        <begin position="21"/>
        <end position="534"/>
    </location>
</feature>
<evidence type="ECO:0000256" key="6">
    <source>
        <dbReference type="ARBA" id="ARBA00022764"/>
    </source>
</evidence>
<dbReference type="PIRSF" id="PIRSF006281">
    <property type="entry name" value="MdoG"/>
    <property type="match status" value="1"/>
</dbReference>
<evidence type="ECO:0000256" key="1">
    <source>
        <dbReference type="ARBA" id="ARBA00004418"/>
    </source>
</evidence>
<dbReference type="GO" id="GO:0030246">
    <property type="term" value="F:carbohydrate binding"/>
    <property type="evidence" value="ECO:0007669"/>
    <property type="project" value="InterPro"/>
</dbReference>
<dbReference type="SUPFAM" id="SSF74650">
    <property type="entry name" value="Galactose mutarotase-like"/>
    <property type="match status" value="1"/>
</dbReference>
<gene>
    <name evidence="9" type="ORF">CH360_12010</name>
    <name evidence="10" type="ORF">CH373_14610</name>
</gene>
<dbReference type="EMBL" id="NPDY01000011">
    <property type="protein sequence ID" value="PJZ69238.1"/>
    <property type="molecule type" value="Genomic_DNA"/>
</dbReference>
<evidence type="ECO:0000256" key="5">
    <source>
        <dbReference type="ARBA" id="ARBA00022729"/>
    </source>
</evidence>
<dbReference type="SUPFAM" id="SSF81296">
    <property type="entry name" value="E set domains"/>
    <property type="match status" value="1"/>
</dbReference>
<evidence type="ECO:0000256" key="7">
    <source>
        <dbReference type="SAM" id="SignalP"/>
    </source>
</evidence>
<dbReference type="UniPathway" id="UPA00637"/>
<proteinExistence type="inferred from homology"/>
<dbReference type="InterPro" id="IPR014438">
    <property type="entry name" value="Glucan_biosyn_MdoG/MdoD"/>
</dbReference>
<name>A0A2M9ZK11_9LEPT</name>
<comment type="caution">
    <text evidence="10">The sequence shown here is derived from an EMBL/GenBank/DDBJ whole genome shotgun (WGS) entry which is preliminary data.</text>
</comment>
<evidence type="ECO:0000256" key="4">
    <source>
        <dbReference type="ARBA" id="ARBA00015376"/>
    </source>
</evidence>
<dbReference type="PANTHER" id="PTHR30504:SF4">
    <property type="entry name" value="GLUCANS BIOSYNTHESIS PROTEIN G"/>
    <property type="match status" value="1"/>
</dbReference>